<feature type="transmembrane region" description="Helical" evidence="8">
    <location>
        <begin position="290"/>
        <end position="310"/>
    </location>
</feature>
<feature type="transmembrane region" description="Helical" evidence="8">
    <location>
        <begin position="114"/>
        <end position="132"/>
    </location>
</feature>
<proteinExistence type="predicted"/>
<dbReference type="PANTHER" id="PTHR32196">
    <property type="entry name" value="ABC TRANSPORTER PERMEASE PROTEIN YPHD-RELATED-RELATED"/>
    <property type="match status" value="1"/>
</dbReference>
<dbReference type="Proteomes" id="UP000249808">
    <property type="component" value="Unassembled WGS sequence"/>
</dbReference>
<dbReference type="InterPro" id="IPR001851">
    <property type="entry name" value="ABC_transp_permease"/>
</dbReference>
<gene>
    <name evidence="9" type="ORF">BHU61_11760</name>
</gene>
<evidence type="ECO:0000256" key="3">
    <source>
        <dbReference type="ARBA" id="ARBA00022475"/>
    </source>
</evidence>
<dbReference type="GO" id="GO:0022857">
    <property type="term" value="F:transmembrane transporter activity"/>
    <property type="evidence" value="ECO:0007669"/>
    <property type="project" value="InterPro"/>
</dbReference>
<dbReference type="AlphaFoldDB" id="A0A327ZN75"/>
<feature type="transmembrane region" description="Helical" evidence="8">
    <location>
        <begin position="86"/>
        <end position="107"/>
    </location>
</feature>
<feature type="transmembrane region" description="Helical" evidence="8">
    <location>
        <begin position="266"/>
        <end position="284"/>
    </location>
</feature>
<feature type="transmembrane region" description="Helical" evidence="8">
    <location>
        <begin position="210"/>
        <end position="230"/>
    </location>
</feature>
<evidence type="ECO:0000256" key="6">
    <source>
        <dbReference type="ARBA" id="ARBA00022989"/>
    </source>
</evidence>
<keyword evidence="5 8" id="KW-0812">Transmembrane</keyword>
<dbReference type="EMBL" id="PZJH01000008">
    <property type="protein sequence ID" value="RAK43843.1"/>
    <property type="molecule type" value="Genomic_DNA"/>
</dbReference>
<evidence type="ECO:0000256" key="2">
    <source>
        <dbReference type="ARBA" id="ARBA00022448"/>
    </source>
</evidence>
<evidence type="ECO:0000256" key="7">
    <source>
        <dbReference type="ARBA" id="ARBA00023136"/>
    </source>
</evidence>
<dbReference type="CDD" id="cd06579">
    <property type="entry name" value="TM_PBP1_transp_AraH_like"/>
    <property type="match status" value="1"/>
</dbReference>
<dbReference type="Pfam" id="PF02653">
    <property type="entry name" value="BPD_transp_2"/>
    <property type="match status" value="1"/>
</dbReference>
<evidence type="ECO:0000313" key="10">
    <source>
        <dbReference type="Proteomes" id="UP000249808"/>
    </source>
</evidence>
<evidence type="ECO:0000256" key="4">
    <source>
        <dbReference type="ARBA" id="ARBA00022519"/>
    </source>
</evidence>
<dbReference type="RefSeq" id="WP_111717101.1">
    <property type="nucleotide sequence ID" value="NZ_JBHSSR010000005.1"/>
</dbReference>
<keyword evidence="10" id="KW-1185">Reference proteome</keyword>
<accession>A0A327ZN75</accession>
<comment type="caution">
    <text evidence="9">The sequence shown here is derived from an EMBL/GenBank/DDBJ whole genome shotgun (WGS) entry which is preliminary data.</text>
</comment>
<feature type="transmembrane region" description="Helical" evidence="8">
    <location>
        <begin position="32"/>
        <end position="53"/>
    </location>
</feature>
<comment type="subcellular location">
    <subcellularLocation>
        <location evidence="1">Cell membrane</location>
        <topology evidence="1">Multi-pass membrane protein</topology>
    </subcellularLocation>
</comment>
<keyword evidence="3" id="KW-1003">Cell membrane</keyword>
<keyword evidence="4" id="KW-0997">Cell inner membrane</keyword>
<organism evidence="9 10">
    <name type="scientific">Macrococcus epidermidis</name>
    <dbReference type="NCBI Taxonomy" id="1902580"/>
    <lineage>
        <taxon>Bacteria</taxon>
        <taxon>Bacillati</taxon>
        <taxon>Bacillota</taxon>
        <taxon>Bacilli</taxon>
        <taxon>Bacillales</taxon>
        <taxon>Staphylococcaceae</taxon>
        <taxon>Macrococcus</taxon>
    </lineage>
</organism>
<evidence type="ECO:0000313" key="9">
    <source>
        <dbReference type="EMBL" id="RAK43843.1"/>
    </source>
</evidence>
<evidence type="ECO:0000256" key="8">
    <source>
        <dbReference type="SAM" id="Phobius"/>
    </source>
</evidence>
<name>A0A327ZN75_9STAP</name>
<protein>
    <submittedName>
        <fullName evidence="9">Sugar ABC transporter permease</fullName>
    </submittedName>
</protein>
<dbReference type="PANTHER" id="PTHR32196:SF21">
    <property type="entry name" value="ABC TRANSPORTER PERMEASE PROTEIN YPHD-RELATED"/>
    <property type="match status" value="1"/>
</dbReference>
<feature type="transmembrane region" description="Helical" evidence="8">
    <location>
        <begin position="60"/>
        <end position="80"/>
    </location>
</feature>
<evidence type="ECO:0000256" key="1">
    <source>
        <dbReference type="ARBA" id="ARBA00004651"/>
    </source>
</evidence>
<feature type="transmembrane region" description="Helical" evidence="8">
    <location>
        <begin position="242"/>
        <end position="259"/>
    </location>
</feature>
<evidence type="ECO:0000256" key="5">
    <source>
        <dbReference type="ARBA" id="ARBA00022692"/>
    </source>
</evidence>
<sequence>MQFKQFGLLIVITILVILFSLTAPNFLSTDNLLSVIRGMVIVTIVAIGITFSLSVDGFDLSVGSMVTLSNAVIISLFVWHGMNFGLSIMLTLTVALVVALINLILIIKFKIPDLYATLATMFIVEGIALTYAEGGSISQGMTRENGAATTGKIPDAFKVLSEPIPLIIIMLIIVALTYVLLHRTNPGRIMYMIGDNKHAVEFGGIKTTKYIIISYLASAFFACIGGILLASQVSSAQVNSGSGYLMTAVAAAFIGATVSKSGKPNIIGTFLGALLIAILENGLVMLSVPYYGLNIIKGLVLAGALIINYAQFKQRRLKRVTYHSEVPATQQSI</sequence>
<keyword evidence="7 8" id="KW-0472">Membrane</keyword>
<feature type="transmembrane region" description="Helical" evidence="8">
    <location>
        <begin position="7"/>
        <end position="26"/>
    </location>
</feature>
<reference evidence="9 10" key="1">
    <citation type="journal article" date="2018" name="Front. Microbiol.">
        <title>Description and Comparative Genomics of Macrococcus caseolyticus subsp. hominis subsp. nov., Macrococcus goetzii sp. nov., Macrococcus epidermidis sp. nov., and Macrococcus bohemicus sp. nov., Novel Macrococci From Human Clinical Material With Virulence Potential and Suspected Uptake of Foreign DNA by Natural Transformation.</title>
        <authorList>
            <person name="Maslanova I."/>
            <person name="Wertheimer Z."/>
            <person name="Sedlacek I."/>
            <person name="Svec P."/>
            <person name="Indrakova A."/>
            <person name="Kovarovic V."/>
            <person name="Schumann P."/>
            <person name="Sproer C."/>
            <person name="Kralova S."/>
            <person name="Sedo O."/>
            <person name="Kristofova L."/>
            <person name="Vrbovska V."/>
            <person name="Fuzik T."/>
            <person name="Petras P."/>
            <person name="Zdrahal Z."/>
            <person name="Ruzickova V."/>
            <person name="Doskar J."/>
            <person name="Pantucek R."/>
        </authorList>
    </citation>
    <scope>NUCLEOTIDE SEQUENCE [LARGE SCALE GENOMIC DNA]</scope>
    <source>
        <strain evidence="9 10">01/688</strain>
    </source>
</reference>
<keyword evidence="2" id="KW-0813">Transport</keyword>
<keyword evidence="6 8" id="KW-1133">Transmembrane helix</keyword>
<feature type="transmembrane region" description="Helical" evidence="8">
    <location>
        <begin position="164"/>
        <end position="181"/>
    </location>
</feature>
<dbReference type="GO" id="GO:0005886">
    <property type="term" value="C:plasma membrane"/>
    <property type="evidence" value="ECO:0007669"/>
    <property type="project" value="UniProtKB-SubCell"/>
</dbReference>